<keyword evidence="2" id="KW-1185">Reference proteome</keyword>
<gene>
    <name evidence="1" type="ORF">CANINC_002007</name>
</gene>
<sequence>MEEIEDLLNALQITDNPVNDLIKQKLIETIKCIPKLNENSELLERFLNDSMVVTKRKTFEEMILILKSTTYTSKALIKVHAIMLYLHNFNSKYTPVVYKYMDYVNLLFNLPGKMDNRYCLSIFNKAKLLINGLSQFYQFPVSHAEPKRLELESMVFCDVVLTRTTSEVEYILPYNQKLKVGNAKYQIIFATFNNLKLTLKTIEDNFNSLLYEILPSIKNKQIILSRYHELSNNLSEVLVNFIDDNNLQCDELGNGDFGCSPLHYLSQTDDAEELEKLYRRAKQLTLEQALFGLIPEKEE</sequence>
<accession>A0A4T0X288</accession>
<protein>
    <submittedName>
        <fullName evidence="1">Uncharacterized protein</fullName>
    </submittedName>
</protein>
<reference evidence="1 2" key="1">
    <citation type="journal article" date="2019" name="Front. Genet.">
        <title>Whole-Genome Sequencing of the Opportunistic Yeast Pathogen Candida inconspicua Uncovers Its Hybrid Origin.</title>
        <authorList>
            <person name="Mixao V."/>
            <person name="Hansen A.P."/>
            <person name="Saus E."/>
            <person name="Boekhout T."/>
            <person name="Lass-Florl C."/>
            <person name="Gabaldon T."/>
        </authorList>
    </citation>
    <scope>NUCLEOTIDE SEQUENCE [LARGE SCALE GENOMIC DNA]</scope>
    <source>
        <strain evidence="1 2">CBS 180</strain>
    </source>
</reference>
<evidence type="ECO:0000313" key="2">
    <source>
        <dbReference type="Proteomes" id="UP000307173"/>
    </source>
</evidence>
<evidence type="ECO:0000313" key="1">
    <source>
        <dbReference type="EMBL" id="TID29367.1"/>
    </source>
</evidence>
<dbReference type="AlphaFoldDB" id="A0A4T0X288"/>
<dbReference type="Proteomes" id="UP000307173">
    <property type="component" value="Unassembled WGS sequence"/>
</dbReference>
<name>A0A4T0X288_9ASCO</name>
<proteinExistence type="predicted"/>
<comment type="caution">
    <text evidence="1">The sequence shown here is derived from an EMBL/GenBank/DDBJ whole genome shotgun (WGS) entry which is preliminary data.</text>
</comment>
<dbReference type="EMBL" id="SELW01000321">
    <property type="protein sequence ID" value="TID29367.1"/>
    <property type="molecule type" value="Genomic_DNA"/>
</dbReference>
<organism evidence="1 2">
    <name type="scientific">Pichia inconspicua</name>
    <dbReference type="NCBI Taxonomy" id="52247"/>
    <lineage>
        <taxon>Eukaryota</taxon>
        <taxon>Fungi</taxon>
        <taxon>Dikarya</taxon>
        <taxon>Ascomycota</taxon>
        <taxon>Saccharomycotina</taxon>
        <taxon>Pichiomycetes</taxon>
        <taxon>Pichiales</taxon>
        <taxon>Pichiaceae</taxon>
        <taxon>Pichia</taxon>
    </lineage>
</organism>